<protein>
    <recommendedName>
        <fullName evidence="3">3-keto-disaccharide hydrolase domain-containing protein</fullName>
    </recommendedName>
</protein>
<evidence type="ECO:0000313" key="1">
    <source>
        <dbReference type="EMBL" id="MBP1466715.1"/>
    </source>
</evidence>
<accession>A0ABS4DB99</accession>
<evidence type="ECO:0000313" key="2">
    <source>
        <dbReference type="Proteomes" id="UP001193081"/>
    </source>
</evidence>
<gene>
    <name evidence="1" type="ORF">EYB53_013445</name>
</gene>
<proteinExistence type="predicted"/>
<sequence length="193" mass="21868">TAIPDPKVIDESFDETSTKFEITGDGYRRVGGNLIVDEDGEILITIGDETWKNCRIHIYGLRVNQNDDMELIVSLREQPNDGGAMRFGLVYRNNSRLSPFDNSPIPGFLRSFRGIWWNRMDSNDIILPETDDEFRTSIDSFDEIIVEVNGQEYRSVVGGQRKGFKDVNFESGAVAITIRGYVSISRIKVEVLP</sequence>
<dbReference type="RefSeq" id="WP_167857396.1">
    <property type="nucleotide sequence ID" value="NZ_SIJK02000023.1"/>
</dbReference>
<dbReference type="Proteomes" id="UP001193081">
    <property type="component" value="Unassembled WGS sequence"/>
</dbReference>
<reference evidence="1 2" key="1">
    <citation type="submission" date="2021-03" db="EMBL/GenBank/DDBJ databases">
        <authorList>
            <person name="Grouzdev D.S."/>
        </authorList>
    </citation>
    <scope>NUCLEOTIDE SEQUENCE [LARGE SCALE GENOMIC DNA]</scope>
    <source>
        <strain evidence="1 2">M50-1</strain>
    </source>
</reference>
<evidence type="ECO:0008006" key="3">
    <source>
        <dbReference type="Google" id="ProtNLM"/>
    </source>
</evidence>
<feature type="non-terminal residue" evidence="1">
    <location>
        <position position="1"/>
    </location>
</feature>
<organism evidence="1 2">
    <name type="scientific">Candidatus Chloroploca mongolica</name>
    <dbReference type="NCBI Taxonomy" id="2528176"/>
    <lineage>
        <taxon>Bacteria</taxon>
        <taxon>Bacillati</taxon>
        <taxon>Chloroflexota</taxon>
        <taxon>Chloroflexia</taxon>
        <taxon>Chloroflexales</taxon>
        <taxon>Chloroflexineae</taxon>
        <taxon>Oscillochloridaceae</taxon>
        <taxon>Candidatus Chloroploca</taxon>
    </lineage>
</organism>
<keyword evidence="2" id="KW-1185">Reference proteome</keyword>
<dbReference type="EMBL" id="SIJK02000023">
    <property type="protein sequence ID" value="MBP1466715.1"/>
    <property type="molecule type" value="Genomic_DNA"/>
</dbReference>
<name>A0ABS4DB99_9CHLR</name>
<comment type="caution">
    <text evidence="1">The sequence shown here is derived from an EMBL/GenBank/DDBJ whole genome shotgun (WGS) entry which is preliminary data.</text>
</comment>